<proteinExistence type="predicted"/>
<evidence type="ECO:0000313" key="2">
    <source>
        <dbReference type="EMBL" id="RJF85936.1"/>
    </source>
</evidence>
<feature type="transmembrane region" description="Helical" evidence="1">
    <location>
        <begin position="208"/>
        <end position="230"/>
    </location>
</feature>
<reference evidence="2 3" key="1">
    <citation type="submission" date="2018-09" db="EMBL/GenBank/DDBJ databases">
        <authorList>
            <person name="Zhu H."/>
        </authorList>
    </citation>
    <scope>NUCLEOTIDE SEQUENCE [LARGE SCALE GENOMIC DNA]</scope>
    <source>
        <strain evidence="2 3">K2R01-6</strain>
    </source>
</reference>
<evidence type="ECO:0000256" key="1">
    <source>
        <dbReference type="SAM" id="Phobius"/>
    </source>
</evidence>
<dbReference type="InterPro" id="IPR016833">
    <property type="entry name" value="Put_Na-Bile_cotransptr"/>
</dbReference>
<feature type="transmembrane region" description="Helical" evidence="1">
    <location>
        <begin position="169"/>
        <end position="187"/>
    </location>
</feature>
<protein>
    <submittedName>
        <fullName evidence="2">Bile acid:sodium symporter</fullName>
    </submittedName>
</protein>
<evidence type="ECO:0000313" key="3">
    <source>
        <dbReference type="Proteomes" id="UP000286100"/>
    </source>
</evidence>
<dbReference type="PANTHER" id="PTHR18640">
    <property type="entry name" value="SOLUTE CARRIER FAMILY 10 MEMBER 7"/>
    <property type="match status" value="1"/>
</dbReference>
<comment type="caution">
    <text evidence="2">The sequence shown here is derived from an EMBL/GenBank/DDBJ whole genome shotgun (WGS) entry which is preliminary data.</text>
</comment>
<keyword evidence="1" id="KW-0472">Membrane</keyword>
<dbReference type="Proteomes" id="UP000286100">
    <property type="component" value="Unassembled WGS sequence"/>
</dbReference>
<feature type="transmembrane region" description="Helical" evidence="1">
    <location>
        <begin position="12"/>
        <end position="30"/>
    </location>
</feature>
<dbReference type="GO" id="GO:0005886">
    <property type="term" value="C:plasma membrane"/>
    <property type="evidence" value="ECO:0007669"/>
    <property type="project" value="TreeGrafter"/>
</dbReference>
<organism evidence="2 3">
    <name type="scientific">Sphingomonas cavernae</name>
    <dbReference type="NCBI Taxonomy" id="2320861"/>
    <lineage>
        <taxon>Bacteria</taxon>
        <taxon>Pseudomonadati</taxon>
        <taxon>Pseudomonadota</taxon>
        <taxon>Alphaproteobacteria</taxon>
        <taxon>Sphingomonadales</taxon>
        <taxon>Sphingomonadaceae</taxon>
        <taxon>Sphingomonas</taxon>
    </lineage>
</organism>
<keyword evidence="3" id="KW-1185">Reference proteome</keyword>
<dbReference type="InterPro" id="IPR038770">
    <property type="entry name" value="Na+/solute_symporter_sf"/>
</dbReference>
<keyword evidence="1" id="KW-1133">Transmembrane helix</keyword>
<dbReference type="RefSeq" id="WP_119765170.1">
    <property type="nucleotide sequence ID" value="NZ_QYUM01000004.1"/>
</dbReference>
<feature type="transmembrane region" description="Helical" evidence="1">
    <location>
        <begin position="136"/>
        <end position="157"/>
    </location>
</feature>
<dbReference type="PANTHER" id="PTHR18640:SF5">
    <property type="entry name" value="SODIUM_BILE ACID COTRANSPORTER 7"/>
    <property type="match status" value="1"/>
</dbReference>
<feature type="transmembrane region" description="Helical" evidence="1">
    <location>
        <begin position="236"/>
        <end position="260"/>
    </location>
</feature>
<sequence length="329" mass="34398">MTTLAAAFKRLIPDRFLLILIATVIAASLLPARGSALEAIGAVSTAAIFTLFFMHGARLSHQSVRDGLRRWRLQLAILGFGYGIMPLFGLGFSQLLDGWVSPGLVLGIIFLTVLPTTVQSSIAYSSIAGGNVAGSVIAAAGSNLLGVVLTPLLFAALASTQGGDAGLSAIGKIMLLLLLPFCLGQFAQRFVAGWIERHRALVGFLDKLTIVLAVYVAFSEAVTGGIWQRVSGEELAIVTAAVTALLALAFACSWGLGALLEKPRSDRITLLFSGSHKSLATGAPMIRVLFAGPEAGAILLPLILYHQLQLMLSAVLAGRLARNATAPSP</sequence>
<dbReference type="PIRSF" id="PIRSF026166">
    <property type="entry name" value="UCP026166"/>
    <property type="match status" value="1"/>
</dbReference>
<keyword evidence="1" id="KW-0812">Transmembrane</keyword>
<dbReference type="AlphaFoldDB" id="A0A418W7B3"/>
<name>A0A418W7B3_9SPHN</name>
<accession>A0A418W7B3</accession>
<dbReference type="Pfam" id="PF13593">
    <property type="entry name" value="SBF_like"/>
    <property type="match status" value="1"/>
</dbReference>
<dbReference type="OrthoDB" id="9792271at2"/>
<dbReference type="Gene3D" id="1.20.1530.20">
    <property type="match status" value="1"/>
</dbReference>
<feature type="transmembrane region" description="Helical" evidence="1">
    <location>
        <begin position="75"/>
        <end position="92"/>
    </location>
</feature>
<feature type="transmembrane region" description="Helical" evidence="1">
    <location>
        <begin position="104"/>
        <end position="124"/>
    </location>
</feature>
<feature type="transmembrane region" description="Helical" evidence="1">
    <location>
        <begin position="36"/>
        <end position="54"/>
    </location>
</feature>
<dbReference type="EMBL" id="QYUM01000004">
    <property type="protein sequence ID" value="RJF85936.1"/>
    <property type="molecule type" value="Genomic_DNA"/>
</dbReference>
<gene>
    <name evidence="2" type="ORF">D3876_19000</name>
</gene>